<feature type="transmembrane region" description="Helical" evidence="18">
    <location>
        <begin position="20"/>
        <end position="46"/>
    </location>
</feature>
<evidence type="ECO:0000256" key="11">
    <source>
        <dbReference type="ARBA" id="ARBA00023098"/>
    </source>
</evidence>
<evidence type="ECO:0000313" key="19">
    <source>
        <dbReference type="EMBL" id="TCL56481.1"/>
    </source>
</evidence>
<keyword evidence="10 18" id="KW-1133">Transmembrane helix</keyword>
<dbReference type="InterPro" id="IPR048254">
    <property type="entry name" value="CDP_ALCOHOL_P_TRANSF_CS"/>
</dbReference>
<dbReference type="RefSeq" id="WP_132017315.1">
    <property type="nucleotide sequence ID" value="NZ_SLUN01000049.1"/>
</dbReference>
<dbReference type="UniPathway" id="UPA00084">
    <property type="reaction ID" value="UER00503"/>
</dbReference>
<comment type="pathway">
    <text evidence="3">Phospholipid metabolism; phosphatidylglycerol biosynthesis; phosphatidylglycerol from CDP-diacylglycerol: step 1/2.</text>
</comment>
<evidence type="ECO:0000256" key="1">
    <source>
        <dbReference type="ARBA" id="ARBA00003973"/>
    </source>
</evidence>
<keyword evidence="20" id="KW-1185">Reference proteome</keyword>
<evidence type="ECO:0000256" key="9">
    <source>
        <dbReference type="ARBA" id="ARBA00022692"/>
    </source>
</evidence>
<accession>A0A4R1QTS6</accession>
<dbReference type="InterPro" id="IPR050324">
    <property type="entry name" value="CDP-alcohol_PTase-I"/>
</dbReference>
<evidence type="ECO:0000256" key="10">
    <source>
        <dbReference type="ARBA" id="ARBA00022989"/>
    </source>
</evidence>
<evidence type="ECO:0000256" key="15">
    <source>
        <dbReference type="ARBA" id="ARBA00033018"/>
    </source>
</evidence>
<protein>
    <recommendedName>
        <fullName evidence="6">CDP-diacylglycerol--glycerol-3-phosphate 3-phosphatidyltransferase</fullName>
        <ecNumber evidence="5">2.7.8.5</ecNumber>
    </recommendedName>
    <alternativeName>
        <fullName evidence="15">Phosphatidylglycerophosphate synthase</fullName>
    </alternativeName>
</protein>
<evidence type="ECO:0000256" key="3">
    <source>
        <dbReference type="ARBA" id="ARBA00005042"/>
    </source>
</evidence>
<evidence type="ECO:0000256" key="12">
    <source>
        <dbReference type="ARBA" id="ARBA00023136"/>
    </source>
</evidence>
<keyword evidence="14" id="KW-1208">Phospholipid metabolism</keyword>
<feature type="transmembrane region" description="Helical" evidence="18">
    <location>
        <begin position="145"/>
        <end position="162"/>
    </location>
</feature>
<dbReference type="AlphaFoldDB" id="A0A4R1QTS6"/>
<keyword evidence="9 18" id="KW-0812">Transmembrane</keyword>
<evidence type="ECO:0000256" key="14">
    <source>
        <dbReference type="ARBA" id="ARBA00023264"/>
    </source>
</evidence>
<gene>
    <name evidence="19" type="ORF">EDC14_10495</name>
</gene>
<dbReference type="GO" id="GO:0016020">
    <property type="term" value="C:membrane"/>
    <property type="evidence" value="ECO:0007669"/>
    <property type="project" value="UniProtKB-SubCell"/>
</dbReference>
<dbReference type="EMBL" id="SLUN01000049">
    <property type="protein sequence ID" value="TCL56481.1"/>
    <property type="molecule type" value="Genomic_DNA"/>
</dbReference>
<keyword evidence="7" id="KW-0444">Lipid biosynthesis</keyword>
<feature type="transmembrane region" description="Helical" evidence="18">
    <location>
        <begin position="67"/>
        <end position="86"/>
    </location>
</feature>
<organism evidence="19 20">
    <name type="scientific">Hydrogenispora ethanolica</name>
    <dbReference type="NCBI Taxonomy" id="1082276"/>
    <lineage>
        <taxon>Bacteria</taxon>
        <taxon>Bacillati</taxon>
        <taxon>Bacillota</taxon>
        <taxon>Hydrogenispora</taxon>
    </lineage>
</organism>
<dbReference type="PANTHER" id="PTHR14269:SF62">
    <property type="entry name" value="CDP-DIACYLGLYCEROL--GLYCEROL-3-PHOSPHATE 3-PHOSPHATIDYLTRANSFERASE 1, CHLOROPLASTIC"/>
    <property type="match status" value="1"/>
</dbReference>
<dbReference type="GO" id="GO:0008444">
    <property type="term" value="F:CDP-diacylglycerol-glycerol-3-phosphate 3-phosphatidyltransferase activity"/>
    <property type="evidence" value="ECO:0007669"/>
    <property type="project" value="UniProtKB-EC"/>
</dbReference>
<dbReference type="GO" id="GO:0006655">
    <property type="term" value="P:phosphatidylglycerol biosynthetic process"/>
    <property type="evidence" value="ECO:0007669"/>
    <property type="project" value="UniProtKB-UniPathway"/>
</dbReference>
<dbReference type="InterPro" id="IPR043130">
    <property type="entry name" value="CDP-OH_PTrfase_TM_dom"/>
</dbReference>
<keyword evidence="12 18" id="KW-0472">Membrane</keyword>
<comment type="similarity">
    <text evidence="4 17">Belongs to the CDP-alcohol phosphatidyltransferase class-I family.</text>
</comment>
<comment type="catalytic activity">
    <reaction evidence="16">
        <text>a CDP-1,2-diacyl-sn-glycerol + sn-glycerol 3-phosphate = a 1,2-diacyl-sn-glycero-3-phospho-(1'-sn-glycero-3'-phosphate) + CMP + H(+)</text>
        <dbReference type="Rhea" id="RHEA:12593"/>
        <dbReference type="ChEBI" id="CHEBI:15378"/>
        <dbReference type="ChEBI" id="CHEBI:57597"/>
        <dbReference type="ChEBI" id="CHEBI:58332"/>
        <dbReference type="ChEBI" id="CHEBI:60110"/>
        <dbReference type="ChEBI" id="CHEBI:60377"/>
        <dbReference type="EC" id="2.7.8.5"/>
    </reaction>
</comment>
<comment type="subcellular location">
    <subcellularLocation>
        <location evidence="2">Membrane</location>
        <topology evidence="2">Multi-pass membrane protein</topology>
    </subcellularLocation>
</comment>
<name>A0A4R1QTS6_HYDET</name>
<evidence type="ECO:0000256" key="4">
    <source>
        <dbReference type="ARBA" id="ARBA00010441"/>
    </source>
</evidence>
<dbReference type="EC" id="2.7.8.5" evidence="5"/>
<evidence type="ECO:0000256" key="18">
    <source>
        <dbReference type="SAM" id="Phobius"/>
    </source>
</evidence>
<evidence type="ECO:0000256" key="8">
    <source>
        <dbReference type="ARBA" id="ARBA00022679"/>
    </source>
</evidence>
<dbReference type="Gene3D" id="1.20.120.1760">
    <property type="match status" value="1"/>
</dbReference>
<evidence type="ECO:0000256" key="17">
    <source>
        <dbReference type="RuleBase" id="RU003750"/>
    </source>
</evidence>
<comment type="caution">
    <text evidence="19">The sequence shown here is derived from an EMBL/GenBank/DDBJ whole genome shotgun (WGS) entry which is preliminary data.</text>
</comment>
<dbReference type="InterPro" id="IPR000462">
    <property type="entry name" value="CDP-OH_P_trans"/>
</dbReference>
<dbReference type="Pfam" id="PF01066">
    <property type="entry name" value="CDP-OH_P_transf"/>
    <property type="match status" value="1"/>
</dbReference>
<evidence type="ECO:0000256" key="2">
    <source>
        <dbReference type="ARBA" id="ARBA00004141"/>
    </source>
</evidence>
<proteinExistence type="inferred from homology"/>
<evidence type="ECO:0000313" key="20">
    <source>
        <dbReference type="Proteomes" id="UP000295008"/>
    </source>
</evidence>
<dbReference type="InterPro" id="IPR004570">
    <property type="entry name" value="Phosphatidylglycerol_P_synth"/>
</dbReference>
<dbReference type="PROSITE" id="PS00379">
    <property type="entry name" value="CDP_ALCOHOL_P_TRANSF"/>
    <property type="match status" value="1"/>
</dbReference>
<keyword evidence="11" id="KW-0443">Lipid metabolism</keyword>
<evidence type="ECO:0000256" key="5">
    <source>
        <dbReference type="ARBA" id="ARBA00013170"/>
    </source>
</evidence>
<dbReference type="Proteomes" id="UP000295008">
    <property type="component" value="Unassembled WGS sequence"/>
</dbReference>
<keyword evidence="13" id="KW-0594">Phospholipid biosynthesis</keyword>
<keyword evidence="8 17" id="KW-0808">Transferase</keyword>
<dbReference type="PANTHER" id="PTHR14269">
    <property type="entry name" value="CDP-DIACYLGLYCEROL--GLYCEROL-3-PHOSPHATE 3-PHOSPHATIDYLTRANSFERASE-RELATED"/>
    <property type="match status" value="1"/>
</dbReference>
<evidence type="ECO:0000256" key="16">
    <source>
        <dbReference type="ARBA" id="ARBA00048586"/>
    </source>
</evidence>
<sequence>MTLANWITSVRFILAPLVFWQLTAGTSSGLVWAVILVGLAGLTDLADGYVARKRNEISDLGKMLDPLADKLLIVLILLAFAIRWSLPGWMVGIYFAKELLQVFAGAMLFRNSRRLIPANRWGKSATFGFFLGFGIYWASPKLGTLCIGAAIAVSIFAFYTYYRAYRQSVQGKP</sequence>
<reference evidence="19 20" key="1">
    <citation type="submission" date="2019-03" db="EMBL/GenBank/DDBJ databases">
        <title>Genomic Encyclopedia of Type Strains, Phase IV (KMG-IV): sequencing the most valuable type-strain genomes for metagenomic binning, comparative biology and taxonomic classification.</title>
        <authorList>
            <person name="Goeker M."/>
        </authorList>
    </citation>
    <scope>NUCLEOTIDE SEQUENCE [LARGE SCALE GENOMIC DNA]</scope>
    <source>
        <strain evidence="19 20">LX-B</strain>
    </source>
</reference>
<dbReference type="OrthoDB" id="9796672at2"/>
<comment type="function">
    <text evidence="1">This protein catalyzes the committed step to the synthesis of the acidic phospholipids.</text>
</comment>
<evidence type="ECO:0000256" key="7">
    <source>
        <dbReference type="ARBA" id="ARBA00022516"/>
    </source>
</evidence>
<evidence type="ECO:0000256" key="13">
    <source>
        <dbReference type="ARBA" id="ARBA00023209"/>
    </source>
</evidence>
<dbReference type="PIRSF" id="PIRSF000847">
    <property type="entry name" value="Phos_ph_gly_syn"/>
    <property type="match status" value="1"/>
</dbReference>
<evidence type="ECO:0000256" key="6">
    <source>
        <dbReference type="ARBA" id="ARBA00014944"/>
    </source>
</evidence>